<dbReference type="EMBL" id="QFRA01000002">
    <property type="protein sequence ID" value="PZR06462.1"/>
    <property type="molecule type" value="Genomic_DNA"/>
</dbReference>
<dbReference type="SUPFAM" id="SSF51182">
    <property type="entry name" value="RmlC-like cupins"/>
    <property type="match status" value="1"/>
</dbReference>
<evidence type="ECO:0000313" key="1">
    <source>
        <dbReference type="EMBL" id="PZR06462.1"/>
    </source>
</evidence>
<evidence type="ECO:0008006" key="3">
    <source>
        <dbReference type="Google" id="ProtNLM"/>
    </source>
</evidence>
<dbReference type="RefSeq" id="WP_303734027.1">
    <property type="nucleotide sequence ID" value="NZ_CAKZHK010000001.1"/>
</dbReference>
<accession>A0A2W5SUJ4</accession>
<dbReference type="AlphaFoldDB" id="A0A2W5SUJ4"/>
<protein>
    <recommendedName>
        <fullName evidence="3">Cupin domain-containing protein</fullName>
    </recommendedName>
</protein>
<name>A0A2W5SUJ4_9CORY</name>
<evidence type="ECO:0000313" key="2">
    <source>
        <dbReference type="Proteomes" id="UP000249432"/>
    </source>
</evidence>
<reference evidence="1 2" key="1">
    <citation type="submission" date="2017-08" db="EMBL/GenBank/DDBJ databases">
        <title>Infants hospitalized years apart are colonized by the same room-sourced microbial strains.</title>
        <authorList>
            <person name="Brooks B."/>
            <person name="Olm M.R."/>
            <person name="Firek B.A."/>
            <person name="Baker R."/>
            <person name="Thomas B.C."/>
            <person name="Morowitz M.J."/>
            <person name="Banfield J.F."/>
        </authorList>
    </citation>
    <scope>NUCLEOTIDE SEQUENCE [LARGE SCALE GENOMIC DNA]</scope>
    <source>
        <strain evidence="1">S2_003_000_R1_3</strain>
    </source>
</reference>
<proteinExistence type="predicted"/>
<dbReference type="Proteomes" id="UP000249432">
    <property type="component" value="Unassembled WGS sequence"/>
</dbReference>
<organism evidence="1 2">
    <name type="scientific">Corynebacterium kroppenstedtii</name>
    <dbReference type="NCBI Taxonomy" id="161879"/>
    <lineage>
        <taxon>Bacteria</taxon>
        <taxon>Bacillati</taxon>
        <taxon>Actinomycetota</taxon>
        <taxon>Actinomycetes</taxon>
        <taxon>Mycobacteriales</taxon>
        <taxon>Corynebacteriaceae</taxon>
        <taxon>Corynebacterium</taxon>
    </lineage>
</organism>
<comment type="caution">
    <text evidence="1">The sequence shown here is derived from an EMBL/GenBank/DDBJ whole genome shotgun (WGS) entry which is preliminary data.</text>
</comment>
<dbReference type="Gene3D" id="2.60.120.10">
    <property type="entry name" value="Jelly Rolls"/>
    <property type="match status" value="1"/>
</dbReference>
<gene>
    <name evidence="1" type="ORF">DI525_01435</name>
</gene>
<dbReference type="InterPro" id="IPR014710">
    <property type="entry name" value="RmlC-like_jellyroll"/>
</dbReference>
<dbReference type="InterPro" id="IPR011051">
    <property type="entry name" value="RmlC_Cupin_sf"/>
</dbReference>
<sequence>MPFTPHAPFVLNINDEAPAAKEGDFPAAQRLATADGATIVAFRFAPGQHLDSHHAPHPISVQVTEGEVEFAVARKASDPSEVDDDESTATTLTPGMVQYVPAFVVHHVTSKDGAIMQLTLHTGDHEGYQGHSGKPEKLPFEK</sequence>